<evidence type="ECO:0000256" key="4">
    <source>
        <dbReference type="ARBA" id="ARBA00035520"/>
    </source>
</evidence>
<dbReference type="HOGENOM" id="CLU_139827_0_0_14"/>
<dbReference type="GO" id="GO:0003735">
    <property type="term" value="F:structural constituent of ribosome"/>
    <property type="evidence" value="ECO:0007669"/>
    <property type="project" value="InterPro"/>
</dbReference>
<dbReference type="GO" id="GO:0005840">
    <property type="term" value="C:ribosome"/>
    <property type="evidence" value="ECO:0007669"/>
    <property type="project" value="UniProtKB-KW"/>
</dbReference>
<dbReference type="GO" id="GO:0019843">
    <property type="term" value="F:rRNA binding"/>
    <property type="evidence" value="ECO:0007669"/>
    <property type="project" value="InterPro"/>
</dbReference>
<evidence type="ECO:0000256" key="2">
    <source>
        <dbReference type="ARBA" id="ARBA00035104"/>
    </source>
</evidence>
<organism evidence="5">
    <name type="scientific">Candidatus Mycoplasma haematominutum 'Birmingham 1'</name>
    <dbReference type="NCBI Taxonomy" id="1116213"/>
    <lineage>
        <taxon>Bacteria</taxon>
        <taxon>Bacillati</taxon>
        <taxon>Mycoplasmatota</taxon>
        <taxon>Mollicutes</taxon>
        <taxon>Mycoplasmataceae</taxon>
        <taxon>Mycoplasma</taxon>
    </lineage>
</organism>
<dbReference type="EMBL" id="HE613254">
    <property type="protein sequence ID" value="CCE66533.1"/>
    <property type="molecule type" value="Genomic_DNA"/>
</dbReference>
<protein>
    <recommendedName>
        <fullName evidence="3">Small ribosomal subunit protein bS6</fullName>
    </recommendedName>
    <alternativeName>
        <fullName evidence="4">30S ribosomal protein S6</fullName>
    </alternativeName>
</protein>
<dbReference type="CDD" id="cd00473">
    <property type="entry name" value="bS6"/>
    <property type="match status" value="1"/>
</dbReference>
<dbReference type="InterPro" id="IPR035980">
    <property type="entry name" value="Ribosomal_bS6_sf"/>
</dbReference>
<evidence type="ECO:0000256" key="3">
    <source>
        <dbReference type="ARBA" id="ARBA00035294"/>
    </source>
</evidence>
<evidence type="ECO:0000313" key="5">
    <source>
        <dbReference type="EMBL" id="CCE66533.1"/>
    </source>
</evidence>
<accession>G8C2I5</accession>
<dbReference type="OrthoDB" id="397558at2"/>
<keyword evidence="5" id="KW-0689">Ribosomal protein</keyword>
<reference evidence="5" key="2">
    <citation type="submission" date="2011-11" db="EMBL/GenBank/DDBJ databases">
        <authorList>
            <person name="Barker E."/>
        </authorList>
    </citation>
    <scope>NUCLEOTIDE SEQUENCE</scope>
    <source>
        <strain evidence="5">Birmingham 1</strain>
    </source>
</reference>
<keyword evidence="5" id="KW-0687">Ribonucleoprotein</keyword>
<dbReference type="Pfam" id="PF01250">
    <property type="entry name" value="Ribosomal_S6"/>
    <property type="match status" value="1"/>
</dbReference>
<dbReference type="KEGG" id="mhb:MHM_00150"/>
<proteinExistence type="inferred from homology"/>
<dbReference type="InterPro" id="IPR014717">
    <property type="entry name" value="Transl_elong_EF1B/ribsomal_bS6"/>
</dbReference>
<evidence type="ECO:0000256" key="1">
    <source>
        <dbReference type="ARBA" id="ARBA00009512"/>
    </source>
</evidence>
<dbReference type="GO" id="GO:0006412">
    <property type="term" value="P:translation"/>
    <property type="evidence" value="ECO:0007669"/>
    <property type="project" value="InterPro"/>
</dbReference>
<dbReference type="SUPFAM" id="SSF54995">
    <property type="entry name" value="Ribosomal protein S6"/>
    <property type="match status" value="1"/>
</dbReference>
<gene>
    <name evidence="5" type="primary">rpsF</name>
    <name evidence="5" type="ORF">MHM_00150</name>
</gene>
<reference evidence="5" key="1">
    <citation type="submission" date="2011-11" db="EMBL/GenBank/DDBJ databases">
        <title>Complete genome sequence of Candidatus Mycoplasma haemominutum.</title>
        <authorList>
            <person name="Barker E.N."/>
            <person name="Darby A.C."/>
            <person name="Helps C.R."/>
            <person name="Peters I.R."/>
            <person name="Hughes M.A."/>
            <person name="Radford A.D."/>
            <person name="Novacco M."/>
            <person name="Boretti F."/>
            <person name="Hofmann-Lehmann R."/>
            <person name="Tasker S."/>
        </authorList>
    </citation>
    <scope>NUCLEOTIDE SEQUENCE</scope>
    <source>
        <strain evidence="5">Birmingham 1</strain>
    </source>
</reference>
<sequence>MFLLDADCSEIESAREIKPLLDLFEGEQDYKMNVSWSDELAYPIKHKRQAHRYLLNFTLFDIEKIAEFRKLSSLNPKILRHLIINVEKSYGYRRSINPKRMAIAEKKFQKYQEFRRRRQRTSERMQFKPPVNPL</sequence>
<dbReference type="Gene3D" id="3.30.70.60">
    <property type="match status" value="1"/>
</dbReference>
<dbReference type="InterPro" id="IPR000529">
    <property type="entry name" value="Ribosomal_bS6"/>
</dbReference>
<dbReference type="AlphaFoldDB" id="G8C2I5"/>
<comment type="function">
    <text evidence="2">Binds together with bS18 to 16S ribosomal RNA.</text>
</comment>
<dbReference type="RefSeq" id="WP_015511398.1">
    <property type="nucleotide sequence ID" value="NC_021007.1"/>
</dbReference>
<dbReference type="InterPro" id="IPR020814">
    <property type="entry name" value="Ribosomal_S6_plastid/chlpt"/>
</dbReference>
<comment type="similarity">
    <text evidence="1">Belongs to the bacterial ribosomal protein bS6 family.</text>
</comment>
<name>G8C2I5_9MOLU</name>
<dbReference type="PATRIC" id="fig|1116213.3.peg.13"/>